<evidence type="ECO:0000259" key="1">
    <source>
        <dbReference type="PROSITE" id="PS50995"/>
    </source>
</evidence>
<dbReference type="GO" id="GO:0006950">
    <property type="term" value="P:response to stress"/>
    <property type="evidence" value="ECO:0007669"/>
    <property type="project" value="TreeGrafter"/>
</dbReference>
<protein>
    <submittedName>
        <fullName evidence="2">Transcriptional regulator, MarR family</fullName>
    </submittedName>
</protein>
<dbReference type="EMBL" id="CP030840">
    <property type="protein sequence ID" value="AXC10793.1"/>
    <property type="molecule type" value="Genomic_DNA"/>
</dbReference>
<keyword evidence="3" id="KW-1185">Reference proteome</keyword>
<evidence type="ECO:0000313" key="3">
    <source>
        <dbReference type="Proteomes" id="UP000253606"/>
    </source>
</evidence>
<feature type="domain" description="HTH marR-type" evidence="1">
    <location>
        <begin position="1"/>
        <end position="117"/>
    </location>
</feature>
<dbReference type="PANTHER" id="PTHR33164">
    <property type="entry name" value="TRANSCRIPTIONAL REGULATOR, MARR FAMILY"/>
    <property type="match status" value="1"/>
</dbReference>
<dbReference type="KEGG" id="abas:ACPOL_1447"/>
<dbReference type="Gene3D" id="1.10.10.10">
    <property type="entry name" value="Winged helix-like DNA-binding domain superfamily/Winged helix DNA-binding domain"/>
    <property type="match status" value="1"/>
</dbReference>
<dbReference type="SMART" id="SM00347">
    <property type="entry name" value="HTH_MARR"/>
    <property type="match status" value="1"/>
</dbReference>
<dbReference type="AlphaFoldDB" id="A0A2Z5FV79"/>
<evidence type="ECO:0000313" key="2">
    <source>
        <dbReference type="EMBL" id="AXC10793.1"/>
    </source>
</evidence>
<dbReference type="InterPro" id="IPR039422">
    <property type="entry name" value="MarR/SlyA-like"/>
</dbReference>
<dbReference type="InterPro" id="IPR000835">
    <property type="entry name" value="HTH_MarR-typ"/>
</dbReference>
<organism evidence="2 3">
    <name type="scientific">Acidisarcina polymorpha</name>
    <dbReference type="NCBI Taxonomy" id="2211140"/>
    <lineage>
        <taxon>Bacteria</taxon>
        <taxon>Pseudomonadati</taxon>
        <taxon>Acidobacteriota</taxon>
        <taxon>Terriglobia</taxon>
        <taxon>Terriglobales</taxon>
        <taxon>Acidobacteriaceae</taxon>
        <taxon>Acidisarcina</taxon>
    </lineage>
</organism>
<dbReference type="InterPro" id="IPR036390">
    <property type="entry name" value="WH_DNA-bd_sf"/>
</dbReference>
<name>A0A2Z5FV79_9BACT</name>
<dbReference type="Pfam" id="PF12802">
    <property type="entry name" value="MarR_2"/>
    <property type="match status" value="1"/>
</dbReference>
<dbReference type="InterPro" id="IPR036388">
    <property type="entry name" value="WH-like_DNA-bd_sf"/>
</dbReference>
<dbReference type="PANTHER" id="PTHR33164:SF43">
    <property type="entry name" value="HTH-TYPE TRANSCRIPTIONAL REPRESSOR YETL"/>
    <property type="match status" value="1"/>
</dbReference>
<gene>
    <name evidence="2" type="ORF">ACPOL_1447</name>
</gene>
<accession>A0A2Z5FV79</accession>
<sequence length="117" mass="12989">MGLQPQQHQLLLQIAGAPAGATTTIAYAAGRLGLRHNSVVELVDRSEKQRLLKRVEDQADRRRVLLRLTRKGERLLLQLADEHASELHDMAPRLASVLHRIEATRSGSSSKEKAPSK</sequence>
<proteinExistence type="predicted"/>
<dbReference type="GO" id="GO:0003700">
    <property type="term" value="F:DNA-binding transcription factor activity"/>
    <property type="evidence" value="ECO:0007669"/>
    <property type="project" value="InterPro"/>
</dbReference>
<dbReference type="Proteomes" id="UP000253606">
    <property type="component" value="Chromosome"/>
</dbReference>
<dbReference type="PROSITE" id="PS50995">
    <property type="entry name" value="HTH_MARR_2"/>
    <property type="match status" value="1"/>
</dbReference>
<dbReference type="SUPFAM" id="SSF46785">
    <property type="entry name" value="Winged helix' DNA-binding domain"/>
    <property type="match status" value="1"/>
</dbReference>
<reference evidence="2 3" key="1">
    <citation type="journal article" date="2018" name="Front. Microbiol.">
        <title>Hydrolytic Capabilities as a Key to Environmental Success: Chitinolytic and Cellulolytic Acidobacteria From Acidic Sub-arctic Soils and Boreal Peatlands.</title>
        <authorList>
            <person name="Belova S.E."/>
            <person name="Ravin N.V."/>
            <person name="Pankratov T.A."/>
            <person name="Rakitin A.L."/>
            <person name="Ivanova A.A."/>
            <person name="Beletsky A.V."/>
            <person name="Mardanov A.V."/>
            <person name="Sinninghe Damste J.S."/>
            <person name="Dedysh S.N."/>
        </authorList>
    </citation>
    <scope>NUCLEOTIDE SEQUENCE [LARGE SCALE GENOMIC DNA]</scope>
    <source>
        <strain evidence="2 3">SBC82</strain>
    </source>
</reference>